<dbReference type="EMBL" id="SGBB01000019">
    <property type="protein sequence ID" value="RZD17900.1"/>
    <property type="molecule type" value="Genomic_DNA"/>
</dbReference>
<evidence type="ECO:0000256" key="1">
    <source>
        <dbReference type="SAM" id="Phobius"/>
    </source>
</evidence>
<organism evidence="2 3">
    <name type="scientific">Candidatus Acididesulfobacter diazotrophicus</name>
    <dbReference type="NCBI Taxonomy" id="2597226"/>
    <lineage>
        <taxon>Bacteria</taxon>
        <taxon>Deltaproteobacteria</taxon>
        <taxon>Candidatus Acidulodesulfobacterales</taxon>
        <taxon>Candidatus Acididesulfobacter</taxon>
    </lineage>
</organism>
<feature type="transmembrane region" description="Helical" evidence="1">
    <location>
        <begin position="12"/>
        <end position="33"/>
    </location>
</feature>
<keyword evidence="1" id="KW-0812">Transmembrane</keyword>
<protein>
    <submittedName>
        <fullName evidence="2">Uncharacterized protein</fullName>
    </submittedName>
</protein>
<keyword evidence="1" id="KW-1133">Transmembrane helix</keyword>
<evidence type="ECO:0000313" key="3">
    <source>
        <dbReference type="Proteomes" id="UP000319296"/>
    </source>
</evidence>
<dbReference type="AlphaFoldDB" id="A0A519BKV2"/>
<dbReference type="Proteomes" id="UP000319296">
    <property type="component" value="Unassembled WGS sequence"/>
</dbReference>
<accession>A0A519BKV2</accession>
<gene>
    <name evidence="2" type="ORF">EVG15_08850</name>
</gene>
<keyword evidence="1" id="KW-0472">Membrane</keyword>
<sequence length="83" mass="9481">MDKLCLSCDIFNLIIIVGGIFAFIASIMAYLITYDEYIHHYQSAKKPIKYALQAAIFTFVLFCILTVGAGYFLSLYIVTLRWV</sequence>
<name>A0A519BKV2_9DELT</name>
<comment type="caution">
    <text evidence="2">The sequence shown here is derived from an EMBL/GenBank/DDBJ whole genome shotgun (WGS) entry which is preliminary data.</text>
</comment>
<evidence type="ECO:0000313" key="2">
    <source>
        <dbReference type="EMBL" id="RZD17900.1"/>
    </source>
</evidence>
<reference evidence="2 3" key="1">
    <citation type="journal article" date="2019" name="ISME J.">
        <title>Insights into ecological role of a new deltaproteobacterial order Candidatus Acidulodesulfobacterales by metagenomics and metatranscriptomics.</title>
        <authorList>
            <person name="Tan S."/>
            <person name="Liu J."/>
            <person name="Fang Y."/>
            <person name="Hedlund B.P."/>
            <person name="Lian Z.H."/>
            <person name="Huang L.Y."/>
            <person name="Li J.T."/>
            <person name="Huang L.N."/>
            <person name="Li W.J."/>
            <person name="Jiang H.C."/>
            <person name="Dong H.L."/>
            <person name="Shu W.S."/>
        </authorList>
    </citation>
    <scope>NUCLEOTIDE SEQUENCE [LARGE SCALE GENOMIC DNA]</scope>
    <source>
        <strain evidence="2">AP1</strain>
    </source>
</reference>
<proteinExistence type="predicted"/>
<feature type="transmembrane region" description="Helical" evidence="1">
    <location>
        <begin position="54"/>
        <end position="78"/>
    </location>
</feature>